<dbReference type="EMBL" id="SJSA01000001">
    <property type="protein sequence ID" value="TGG40780.1"/>
    <property type="molecule type" value="Genomic_DNA"/>
</dbReference>
<proteinExistence type="predicted"/>
<sequence length="259" mass="28998">MRYLPIILVSTILASCQVSSTKAVNEQKEIIEDSVPDTLVTVSNMEIDSMPFIMLKMNNETAYISMVDSVIPSETDSTIGLCVEAAFTGELLKEFKTTNIGGDYVIDGVFHKGYKCKANTGFLYADKKIYTISSSQHCDEWIAKAQENGGTLFQQILMVQNGKNVYKGTPIKQATPNIYRSACILNDGSFAVIQSTKALPLNDFINSLIEMGVSDALYLDMGRGWNYGWYRENTESPAIKLFDYKSTYQTNWLFIKAKR</sequence>
<evidence type="ECO:0008006" key="3">
    <source>
        <dbReference type="Google" id="ProtNLM"/>
    </source>
</evidence>
<dbReference type="Proteomes" id="UP000297635">
    <property type="component" value="Unassembled WGS sequence"/>
</dbReference>
<evidence type="ECO:0000313" key="2">
    <source>
        <dbReference type="Proteomes" id="UP000297635"/>
    </source>
</evidence>
<dbReference type="PROSITE" id="PS51257">
    <property type="entry name" value="PROKAR_LIPOPROTEIN"/>
    <property type="match status" value="1"/>
</dbReference>
<name>A0A4Z0VBT8_9BACT</name>
<evidence type="ECO:0000313" key="1">
    <source>
        <dbReference type="EMBL" id="TGG40780.1"/>
    </source>
</evidence>
<dbReference type="GeneID" id="82149913"/>
<dbReference type="RefSeq" id="WP_135471748.1">
    <property type="nucleotide sequence ID" value="NZ_SJSA01000001.1"/>
</dbReference>
<comment type="caution">
    <text evidence="1">The sequence shown here is derived from an EMBL/GenBank/DDBJ whole genome shotgun (WGS) entry which is preliminary data.</text>
</comment>
<gene>
    <name evidence="1" type="ORF">EZ315_08935</name>
</gene>
<keyword evidence="2" id="KW-1185">Reference proteome</keyword>
<reference evidence="1 2" key="1">
    <citation type="submission" date="2019-02" db="EMBL/GenBank/DDBJ databases">
        <title>Isolation and identification of novel species under the genus Muribaculum.</title>
        <authorList>
            <person name="Miyake S."/>
            <person name="Ding Y."/>
            <person name="Low A."/>
            <person name="Soh M."/>
            <person name="Seedorf H."/>
        </authorList>
    </citation>
    <scope>NUCLEOTIDE SEQUENCE [LARGE SCALE GENOMIC DNA]</scope>
    <source>
        <strain evidence="1 2">TLL-A3</strain>
    </source>
</reference>
<protein>
    <recommendedName>
        <fullName evidence="3">Phosphodiester glycosidase domain-containing protein</fullName>
    </recommendedName>
</protein>
<organism evidence="1 2">
    <name type="scientific">Duncaniella freteri</name>
    <dbReference type="NCBI Taxonomy" id="2530391"/>
    <lineage>
        <taxon>Bacteria</taxon>
        <taxon>Pseudomonadati</taxon>
        <taxon>Bacteroidota</taxon>
        <taxon>Bacteroidia</taxon>
        <taxon>Bacteroidales</taxon>
        <taxon>Muribaculaceae</taxon>
        <taxon>Duncaniella</taxon>
    </lineage>
</organism>
<accession>A0A4Z0VBT8</accession>
<dbReference type="AlphaFoldDB" id="A0A4Z0VBT8"/>